<evidence type="ECO:0000256" key="2">
    <source>
        <dbReference type="ARBA" id="ARBA00022475"/>
    </source>
</evidence>
<dbReference type="EMBL" id="JAHLQF010000001">
    <property type="protein sequence ID" value="MBU5483272.1"/>
    <property type="molecule type" value="Genomic_DNA"/>
</dbReference>
<name>A0ABS6EDJ3_9CLOT</name>
<dbReference type="PANTHER" id="PTHR30572:SF9">
    <property type="entry name" value="ABC TRANSPORTER PERMEASE PROTEIN"/>
    <property type="match status" value="1"/>
</dbReference>
<gene>
    <name evidence="8" type="ORF">KQI86_02960</name>
</gene>
<dbReference type="PANTHER" id="PTHR30572">
    <property type="entry name" value="MEMBRANE COMPONENT OF TRANSPORTER-RELATED"/>
    <property type="match status" value="1"/>
</dbReference>
<evidence type="ECO:0000256" key="5">
    <source>
        <dbReference type="ARBA" id="ARBA00023136"/>
    </source>
</evidence>
<dbReference type="InterPro" id="IPR050250">
    <property type="entry name" value="Macrolide_Exporter_MacB"/>
</dbReference>
<comment type="subcellular location">
    <subcellularLocation>
        <location evidence="1">Cell membrane</location>
        <topology evidence="1">Multi-pass membrane protein</topology>
    </subcellularLocation>
</comment>
<keyword evidence="9" id="KW-1185">Reference proteome</keyword>
<keyword evidence="4 6" id="KW-1133">Transmembrane helix</keyword>
<evidence type="ECO:0000313" key="9">
    <source>
        <dbReference type="Proteomes" id="UP000726170"/>
    </source>
</evidence>
<evidence type="ECO:0000259" key="7">
    <source>
        <dbReference type="Pfam" id="PF02687"/>
    </source>
</evidence>
<reference evidence="8 9" key="1">
    <citation type="submission" date="2021-06" db="EMBL/GenBank/DDBJ databases">
        <authorList>
            <person name="Sun Q."/>
            <person name="Li D."/>
        </authorList>
    </citation>
    <scope>NUCLEOTIDE SEQUENCE [LARGE SCALE GENOMIC DNA]</scope>
    <source>
        <strain evidence="8 9">MSJ-11</strain>
    </source>
</reference>
<organism evidence="8 9">
    <name type="scientific">Clostridium mobile</name>
    <dbReference type="NCBI Taxonomy" id="2841512"/>
    <lineage>
        <taxon>Bacteria</taxon>
        <taxon>Bacillati</taxon>
        <taxon>Bacillota</taxon>
        <taxon>Clostridia</taxon>
        <taxon>Eubacteriales</taxon>
        <taxon>Clostridiaceae</taxon>
        <taxon>Clostridium</taxon>
    </lineage>
</organism>
<feature type="transmembrane region" description="Helical" evidence="6">
    <location>
        <begin position="283"/>
        <end position="309"/>
    </location>
</feature>
<feature type="transmembrane region" description="Helical" evidence="6">
    <location>
        <begin position="366"/>
        <end position="386"/>
    </location>
</feature>
<evidence type="ECO:0000256" key="6">
    <source>
        <dbReference type="SAM" id="Phobius"/>
    </source>
</evidence>
<dbReference type="InterPro" id="IPR003838">
    <property type="entry name" value="ABC3_permease_C"/>
</dbReference>
<comment type="caution">
    <text evidence="8">The sequence shown here is derived from an EMBL/GenBank/DDBJ whole genome shotgun (WGS) entry which is preliminary data.</text>
</comment>
<evidence type="ECO:0000256" key="3">
    <source>
        <dbReference type="ARBA" id="ARBA00022692"/>
    </source>
</evidence>
<proteinExistence type="predicted"/>
<keyword evidence="3 6" id="KW-0812">Transmembrane</keyword>
<evidence type="ECO:0000313" key="8">
    <source>
        <dbReference type="EMBL" id="MBU5483272.1"/>
    </source>
</evidence>
<dbReference type="Proteomes" id="UP000726170">
    <property type="component" value="Unassembled WGS sequence"/>
</dbReference>
<protein>
    <submittedName>
        <fullName evidence="8">ABC transporter permease</fullName>
    </submittedName>
</protein>
<evidence type="ECO:0000256" key="1">
    <source>
        <dbReference type="ARBA" id="ARBA00004651"/>
    </source>
</evidence>
<keyword evidence="5 6" id="KW-0472">Membrane</keyword>
<accession>A0ABS6EDJ3</accession>
<keyword evidence="2" id="KW-1003">Cell membrane</keyword>
<evidence type="ECO:0000256" key="4">
    <source>
        <dbReference type="ARBA" id="ARBA00022989"/>
    </source>
</evidence>
<feature type="transmembrane region" description="Helical" evidence="6">
    <location>
        <begin position="240"/>
        <end position="262"/>
    </location>
</feature>
<dbReference type="Pfam" id="PF02687">
    <property type="entry name" value="FtsX"/>
    <property type="match status" value="1"/>
</dbReference>
<sequence length="401" mass="43569">MEDGKTAIQMKRPPISPEQYLDFGDSEYILNSTYTAAAGVKSENITPIDEEAGASGTTMMKQGGVGDFQPEMRLYGNFWDDFNNGNREIAEGRMVEDKEECIISTDLAELNDISVGDKITLEGMLSDEEGNTQDTTYELTVVGTFYDTTEEYSNSMFKNPYMNRRNEILADFDTVLAPMESGQRGIEITATYSLKNPDMLADFREEVYAKGLNEVYDVTTDEASYNKIVGPVEGLKSISLTFMIIVLVLGGIILALLSSISIRERKYEIGVLRAMGMKKGKVALGLWAEMLIITCLCLVVGIGSGTLVAQPVANVLLNDQIVAAEEAEANANTGGPKMVIVGGKPAGTTNVKPLDNIEVSLGIDTIGQIITISLLLASVSGIVSIGKITKYEPIKILMERN</sequence>
<feature type="domain" description="ABC3 transporter permease C-terminal" evidence="7">
    <location>
        <begin position="241"/>
        <end position="393"/>
    </location>
</feature>